<sequence length="157" mass="17446">MDKAGIFTGGTGGKWVWEGNELFDAHTNPIALVRSDVLLVGEQRLLIEYSPGPQHFVVRATSVDGTLYRVSQKGFTVSQLEGECDGRHYALNRNRWWSKQRNIVNDWGDIVATVNPLISGRVEVLDGPAIDDVPTLDLVFLTWALVLVDSPVRQTLT</sequence>
<accession>A0ABY8VEL7</accession>
<dbReference type="Proteomes" id="UP001225598">
    <property type="component" value="Chromosome"/>
</dbReference>
<keyword evidence="2" id="KW-1185">Reference proteome</keyword>
<evidence type="ECO:0000313" key="2">
    <source>
        <dbReference type="Proteomes" id="UP001225598"/>
    </source>
</evidence>
<proteinExistence type="predicted"/>
<gene>
    <name evidence="1" type="ORF">QP027_08035</name>
</gene>
<dbReference type="RefSeq" id="WP_284823899.1">
    <property type="nucleotide sequence ID" value="NZ_CP126969.1"/>
</dbReference>
<protein>
    <submittedName>
        <fullName evidence="1">Uncharacterized protein</fullName>
    </submittedName>
</protein>
<name>A0ABY8VEL7_9CORY</name>
<evidence type="ECO:0000313" key="1">
    <source>
        <dbReference type="EMBL" id="WIM67073.1"/>
    </source>
</evidence>
<dbReference type="EMBL" id="CP126969">
    <property type="protein sequence ID" value="WIM67073.1"/>
    <property type="molecule type" value="Genomic_DNA"/>
</dbReference>
<organism evidence="1 2">
    <name type="scientific">Corynebacterium breve</name>
    <dbReference type="NCBI Taxonomy" id="3049799"/>
    <lineage>
        <taxon>Bacteria</taxon>
        <taxon>Bacillati</taxon>
        <taxon>Actinomycetota</taxon>
        <taxon>Actinomycetes</taxon>
        <taxon>Mycobacteriales</taxon>
        <taxon>Corynebacteriaceae</taxon>
        <taxon>Corynebacterium</taxon>
    </lineage>
</organism>
<reference evidence="1 2" key="1">
    <citation type="submission" date="2023-05" db="EMBL/GenBank/DDBJ databases">
        <title>Corynebacterium suedekumii sp. nov. and Corynebacterium breve sp. nov. isolated from raw cow's milk.</title>
        <authorList>
            <person name="Baer M.K."/>
            <person name="Mehl L."/>
            <person name="Hellmuth R."/>
            <person name="Marke G."/>
            <person name="Lipski A."/>
        </authorList>
    </citation>
    <scope>NUCLEOTIDE SEQUENCE [LARGE SCALE GENOMIC DNA]</scope>
    <source>
        <strain evidence="1 2">R4</strain>
    </source>
</reference>